<dbReference type="GO" id="GO:0016462">
    <property type="term" value="F:pyrophosphatase activity"/>
    <property type="evidence" value="ECO:0007669"/>
    <property type="project" value="UniProtKB-ARBA"/>
</dbReference>
<comment type="cofactor">
    <cofactor evidence="3">
        <name>Mn(2+)</name>
        <dbReference type="ChEBI" id="CHEBI:29035"/>
    </cofactor>
</comment>
<evidence type="ECO:0000256" key="2">
    <source>
        <dbReference type="ARBA" id="ARBA00001326"/>
    </source>
</evidence>
<comment type="cofactor">
    <cofactor evidence="4">
        <name>Ni(2+)</name>
        <dbReference type="ChEBI" id="CHEBI:49786"/>
    </cofactor>
</comment>
<keyword evidence="9" id="KW-0378">Hydrolase</keyword>
<comment type="function">
    <text evidence="14">Metal-dependent phosphatase that shows phosphatase activity against several substrates, including fructose-1-phosphate and fructose-6-phosphate. Its preference for fructose-1-phosphate, a strong glycating agent that causes DNA damage rather than a canonical yeast metabolite, suggests a damage-control function in hexose phosphate metabolism. Has also been shown to have O-methyltransferase activity that methylates glutamate residues of target proteins to form gamma-glutamyl methyl ester residues. Possibly methylates PCNA, suggesting it is involved in the DNA damage response.</text>
</comment>
<dbReference type="PANTHER" id="PTHR12260">
    <property type="entry name" value="DAMAGE-CONTROL PHOSPHATASE ARMT1"/>
    <property type="match status" value="1"/>
</dbReference>
<evidence type="ECO:0000256" key="11">
    <source>
        <dbReference type="ARBA" id="ARBA00030066"/>
    </source>
</evidence>
<dbReference type="EMBL" id="OB798160">
    <property type="protein sequence ID" value="CAD7434741.1"/>
    <property type="molecule type" value="Genomic_DNA"/>
</dbReference>
<dbReference type="GO" id="GO:0005634">
    <property type="term" value="C:nucleus"/>
    <property type="evidence" value="ECO:0007669"/>
    <property type="project" value="TreeGrafter"/>
</dbReference>
<comment type="similarity">
    <text evidence="5">Belongs to the damage-control phosphatase family. Sugar phosphate phosphatase III subfamily.</text>
</comment>
<dbReference type="Pfam" id="PF01937">
    <property type="entry name" value="ARMT1-like_dom"/>
    <property type="match status" value="2"/>
</dbReference>
<dbReference type="InterPro" id="IPR036075">
    <property type="entry name" value="ARMT-1-like_metal-bd_sf"/>
</dbReference>
<feature type="domain" description="Damage-control phosphatase ARMT1-like metal-binding" evidence="16">
    <location>
        <begin position="14"/>
        <end position="218"/>
    </location>
</feature>
<dbReference type="GO" id="GO:0006974">
    <property type="term" value="P:DNA damage response"/>
    <property type="evidence" value="ECO:0007669"/>
    <property type="project" value="TreeGrafter"/>
</dbReference>
<evidence type="ECO:0000256" key="1">
    <source>
        <dbReference type="ARBA" id="ARBA00000807"/>
    </source>
</evidence>
<dbReference type="GO" id="GO:0046872">
    <property type="term" value="F:metal ion binding"/>
    <property type="evidence" value="ECO:0007669"/>
    <property type="project" value="UniProtKB-KW"/>
</dbReference>
<dbReference type="Gene3D" id="3.40.50.10880">
    <property type="entry name" value="Uncharacterised protein PF01937, DUF89, domain 3"/>
    <property type="match status" value="2"/>
</dbReference>
<dbReference type="FunFam" id="3.40.50.10880:FF:000005">
    <property type="entry name" value="DUF89-domain-containing protein"/>
    <property type="match status" value="2"/>
</dbReference>
<gene>
    <name evidence="17" type="ORF">TMSB3V08_LOCUS11391</name>
</gene>
<evidence type="ECO:0000256" key="14">
    <source>
        <dbReference type="ARBA" id="ARBA00045980"/>
    </source>
</evidence>
<evidence type="ECO:0000256" key="4">
    <source>
        <dbReference type="ARBA" id="ARBA00001967"/>
    </source>
</evidence>
<keyword evidence="8" id="KW-0479">Metal-binding</keyword>
<keyword evidence="10" id="KW-0464">Manganese</keyword>
<dbReference type="InterPro" id="IPR002791">
    <property type="entry name" value="ARMT1-like_metal-bd"/>
</dbReference>
<evidence type="ECO:0000256" key="6">
    <source>
        <dbReference type="ARBA" id="ARBA00017414"/>
    </source>
</evidence>
<evidence type="ECO:0000256" key="13">
    <source>
        <dbReference type="ARBA" id="ARBA00032801"/>
    </source>
</evidence>
<comment type="catalytic activity">
    <reaction evidence="15">
        <text>beta-D-fructose 6-phosphate = dihydroxyacetone + D-glyceraldehyde 3-phosphate</text>
        <dbReference type="Rhea" id="RHEA:28002"/>
        <dbReference type="ChEBI" id="CHEBI:16016"/>
        <dbReference type="ChEBI" id="CHEBI:57634"/>
        <dbReference type="ChEBI" id="CHEBI:59776"/>
    </reaction>
</comment>
<evidence type="ECO:0000256" key="7">
    <source>
        <dbReference type="ARBA" id="ARBA00022596"/>
    </source>
</evidence>
<evidence type="ECO:0000256" key="8">
    <source>
        <dbReference type="ARBA" id="ARBA00022723"/>
    </source>
</evidence>
<dbReference type="GO" id="GO:0016791">
    <property type="term" value="F:phosphatase activity"/>
    <property type="evidence" value="ECO:0007669"/>
    <property type="project" value="TreeGrafter"/>
</dbReference>
<evidence type="ECO:0000256" key="3">
    <source>
        <dbReference type="ARBA" id="ARBA00001936"/>
    </source>
</evidence>
<comment type="catalytic activity">
    <reaction evidence="2">
        <text>beta-D-fructose 1-phosphate + H2O = D-fructose + phosphate</text>
        <dbReference type="Rhea" id="RHEA:35603"/>
        <dbReference type="ChEBI" id="CHEBI:15377"/>
        <dbReference type="ChEBI" id="CHEBI:37721"/>
        <dbReference type="ChEBI" id="CHEBI:43474"/>
        <dbReference type="ChEBI" id="CHEBI:138881"/>
    </reaction>
</comment>
<evidence type="ECO:0000256" key="15">
    <source>
        <dbReference type="ARBA" id="ARBA00048809"/>
    </source>
</evidence>
<protein>
    <recommendedName>
        <fullName evidence="6">Damage-control phosphatase ARMT1</fullName>
    </recommendedName>
    <alternativeName>
        <fullName evidence="13">Acidic residue methyltransferase 1</fullName>
    </alternativeName>
    <alternativeName>
        <fullName evidence="11">Protein-glutamate O-methyltransferase</fullName>
    </alternativeName>
    <alternativeName>
        <fullName evidence="12">Sugar phosphate phosphatase ARMT1</fullName>
    </alternativeName>
</protein>
<name>A0A7R9EL85_9NEOP</name>
<evidence type="ECO:0000259" key="16">
    <source>
        <dbReference type="Pfam" id="PF01937"/>
    </source>
</evidence>
<dbReference type="SUPFAM" id="SSF111321">
    <property type="entry name" value="AF1104-like"/>
    <property type="match status" value="2"/>
</dbReference>
<accession>A0A7R9EL85</accession>
<evidence type="ECO:0000256" key="9">
    <source>
        <dbReference type="ARBA" id="ARBA00022801"/>
    </source>
</evidence>
<evidence type="ECO:0000256" key="12">
    <source>
        <dbReference type="ARBA" id="ARBA00030842"/>
    </source>
</evidence>
<comment type="catalytic activity">
    <reaction evidence="1">
        <text>L-glutamyl-[protein] + S-adenosyl-L-methionine = [protein]-L-glutamate 5-O-methyl ester + S-adenosyl-L-homocysteine</text>
        <dbReference type="Rhea" id="RHEA:24452"/>
        <dbReference type="Rhea" id="RHEA-COMP:10208"/>
        <dbReference type="Rhea" id="RHEA-COMP:10311"/>
        <dbReference type="ChEBI" id="CHEBI:29973"/>
        <dbReference type="ChEBI" id="CHEBI:57856"/>
        <dbReference type="ChEBI" id="CHEBI:59789"/>
        <dbReference type="ChEBI" id="CHEBI:82795"/>
    </reaction>
</comment>
<feature type="domain" description="Damage-control phosphatase ARMT1-like metal-binding" evidence="16">
    <location>
        <begin position="269"/>
        <end position="659"/>
    </location>
</feature>
<organism evidence="17">
    <name type="scientific">Timema monikensis</name>
    <dbReference type="NCBI Taxonomy" id="170555"/>
    <lineage>
        <taxon>Eukaryota</taxon>
        <taxon>Metazoa</taxon>
        <taxon>Ecdysozoa</taxon>
        <taxon>Arthropoda</taxon>
        <taxon>Hexapoda</taxon>
        <taxon>Insecta</taxon>
        <taxon>Pterygota</taxon>
        <taxon>Neoptera</taxon>
        <taxon>Polyneoptera</taxon>
        <taxon>Phasmatodea</taxon>
        <taxon>Timematodea</taxon>
        <taxon>Timematoidea</taxon>
        <taxon>Timematidae</taxon>
        <taxon>Timema</taxon>
    </lineage>
</organism>
<reference evidence="17" key="1">
    <citation type="submission" date="2020-11" db="EMBL/GenBank/DDBJ databases">
        <authorList>
            <person name="Tran Van P."/>
        </authorList>
    </citation>
    <scope>NUCLEOTIDE SEQUENCE</scope>
</reference>
<dbReference type="AlphaFoldDB" id="A0A7R9EL85"/>
<dbReference type="PANTHER" id="PTHR12260:SF6">
    <property type="entry name" value="DAMAGE-CONTROL PHOSPHATASE ARMT1"/>
    <property type="match status" value="1"/>
</dbReference>
<dbReference type="InterPro" id="IPR039763">
    <property type="entry name" value="ARMT1"/>
</dbReference>
<evidence type="ECO:0000256" key="10">
    <source>
        <dbReference type="ARBA" id="ARBA00023211"/>
    </source>
</evidence>
<evidence type="ECO:0000256" key="5">
    <source>
        <dbReference type="ARBA" id="ARBA00009519"/>
    </source>
</evidence>
<keyword evidence="7" id="KW-0533">Nickel</keyword>
<dbReference type="Gene3D" id="1.20.930.60">
    <property type="match status" value="1"/>
</dbReference>
<dbReference type="GO" id="GO:0030643">
    <property type="term" value="P:intracellular phosphate ion homeostasis"/>
    <property type="evidence" value="ECO:0007669"/>
    <property type="project" value="UniProtKB-ARBA"/>
</dbReference>
<proteinExistence type="inferred from homology"/>
<sequence>MSISLGSASAATSDPLTLVNQLEYFILADDSLKIWSKLLDIRNKNSTIDFVCDNAGYELFTDLCLADFLVTYGFASRIRFHIKVLPWFVSDAMVHDVTWTVDTLKNAGFHSAHLPELGSRWQNHIDSDAWELIPSDFWTLPYEYWAMKEVDSKLYSKLCEAAMILFKGDLNYRKLMGEVNWLATESFHNALQGFHPSNIAALRTIKADVVSGLKPGLAEAAAARDPQWNFAGDYGLIQYDGAACDDVTEECACVDVKSIEKEVSFAYVTVKDRLPVIITQVVDHLARDKDKIIKEYGEDAREEVKTVIGRLSELKNELQTNKPLIELKSQKRDAYQWNTFLEDQRKTGHQEPRWFGTVWLYAECYMYRRMWQIFELTQSLAQFDYFRKLKRNSLMFSLDGCVTVCDQLVIELNRQKVPLSEVKEMFGRILKLSLWANKFDMSISLGVSSGPTSDPLDLAPHNQDYLLVDQSELIWDKLTGTPNTNHLLDFVLDNAGFELFADLCLADFLCTFGLVSKIRFHAKTMPWFVSDAMLGDVEWTVNTLGEVGSYSQSVPELASRWQGYIKSGVWELLASDFWTLPYVFSAMEKKDPNLYDLLRESSLVLFKGDLNYRKLTGETNWPPTHSFHTALKGFHPTNVAILRTLKADTVCGLGPGQAEMAEEKDTDWNLTGKYGLIQFDPVF</sequence>
<evidence type="ECO:0000313" key="17">
    <source>
        <dbReference type="EMBL" id="CAD7434741.1"/>
    </source>
</evidence>